<comment type="caution">
    <text evidence="2">The sequence shown here is derived from an EMBL/GenBank/DDBJ whole genome shotgun (WGS) entry which is preliminary data.</text>
</comment>
<evidence type="ECO:0000313" key="2">
    <source>
        <dbReference type="EMBL" id="CAA0811859.1"/>
    </source>
</evidence>
<dbReference type="AlphaFoldDB" id="A0A9N7MPI8"/>
<accession>A0A9N7MPI8</accession>
<protein>
    <submittedName>
        <fullName evidence="2">Uncharacterized protein</fullName>
    </submittedName>
</protein>
<feature type="compositionally biased region" description="Low complexity" evidence="1">
    <location>
        <begin position="55"/>
        <end position="65"/>
    </location>
</feature>
<feature type="non-terminal residue" evidence="2">
    <location>
        <position position="93"/>
    </location>
</feature>
<reference evidence="2" key="1">
    <citation type="submission" date="2019-12" db="EMBL/GenBank/DDBJ databases">
        <authorList>
            <person name="Scholes J."/>
        </authorList>
    </citation>
    <scope>NUCLEOTIDE SEQUENCE</scope>
</reference>
<organism evidence="2 3">
    <name type="scientific">Striga hermonthica</name>
    <name type="common">Purple witchweed</name>
    <name type="synonym">Buchnera hermonthica</name>
    <dbReference type="NCBI Taxonomy" id="68872"/>
    <lineage>
        <taxon>Eukaryota</taxon>
        <taxon>Viridiplantae</taxon>
        <taxon>Streptophyta</taxon>
        <taxon>Embryophyta</taxon>
        <taxon>Tracheophyta</taxon>
        <taxon>Spermatophyta</taxon>
        <taxon>Magnoliopsida</taxon>
        <taxon>eudicotyledons</taxon>
        <taxon>Gunneridae</taxon>
        <taxon>Pentapetalae</taxon>
        <taxon>asterids</taxon>
        <taxon>lamiids</taxon>
        <taxon>Lamiales</taxon>
        <taxon>Orobanchaceae</taxon>
        <taxon>Buchnereae</taxon>
        <taxon>Striga</taxon>
    </lineage>
</organism>
<evidence type="ECO:0000256" key="1">
    <source>
        <dbReference type="SAM" id="MobiDB-lite"/>
    </source>
</evidence>
<dbReference type="EMBL" id="CACSLK010009714">
    <property type="protein sequence ID" value="CAA0811859.1"/>
    <property type="molecule type" value="Genomic_DNA"/>
</dbReference>
<gene>
    <name evidence="2" type="ORF">SHERM_12682</name>
</gene>
<evidence type="ECO:0000313" key="3">
    <source>
        <dbReference type="Proteomes" id="UP001153555"/>
    </source>
</evidence>
<feature type="region of interest" description="Disordered" evidence="1">
    <location>
        <begin position="49"/>
        <end position="71"/>
    </location>
</feature>
<feature type="non-terminal residue" evidence="2">
    <location>
        <position position="1"/>
    </location>
</feature>
<name>A0A9N7MPI8_STRHE</name>
<dbReference type="Proteomes" id="UP001153555">
    <property type="component" value="Unassembled WGS sequence"/>
</dbReference>
<sequence>CLNLCVVARRGMKGRVEGGDKGAAVVPDQTSSFGNSGLVIERTISVQVDPRRIGSKPNNSSGSKGPNRRRWSHHVAVWWRAACPVSGSEPAQR</sequence>
<keyword evidence="3" id="KW-1185">Reference proteome</keyword>
<proteinExistence type="predicted"/>